<dbReference type="EMBL" id="JAEHOD010000009">
    <property type="protein sequence ID" value="KAG2450986.1"/>
    <property type="molecule type" value="Genomic_DNA"/>
</dbReference>
<dbReference type="OrthoDB" id="550045at2759"/>
<gene>
    <name evidence="2" type="ORF">HYH02_004258</name>
</gene>
<organism evidence="2 3">
    <name type="scientific">Chlamydomonas schloesseri</name>
    <dbReference type="NCBI Taxonomy" id="2026947"/>
    <lineage>
        <taxon>Eukaryota</taxon>
        <taxon>Viridiplantae</taxon>
        <taxon>Chlorophyta</taxon>
        <taxon>core chlorophytes</taxon>
        <taxon>Chlorophyceae</taxon>
        <taxon>CS clade</taxon>
        <taxon>Chlamydomonadales</taxon>
        <taxon>Chlamydomonadaceae</taxon>
        <taxon>Chlamydomonas</taxon>
    </lineage>
</organism>
<protein>
    <recommendedName>
        <fullName evidence="4">Sfi1 spindle body domain-containing protein</fullName>
    </recommendedName>
</protein>
<evidence type="ECO:0008006" key="4">
    <source>
        <dbReference type="Google" id="ProtNLM"/>
    </source>
</evidence>
<dbReference type="PANTHER" id="PTHR22028">
    <property type="entry name" value="SFI1 SPINDLE BODY DOMAIN-CONTAINING PROTEIN-RELATED"/>
    <property type="match status" value="1"/>
</dbReference>
<evidence type="ECO:0000313" key="2">
    <source>
        <dbReference type="EMBL" id="KAG2450986.1"/>
    </source>
</evidence>
<feature type="region of interest" description="Disordered" evidence="1">
    <location>
        <begin position="2122"/>
        <end position="2141"/>
    </location>
</feature>
<keyword evidence="3" id="KW-1185">Reference proteome</keyword>
<feature type="region of interest" description="Disordered" evidence="1">
    <location>
        <begin position="187"/>
        <end position="207"/>
    </location>
</feature>
<feature type="compositionally biased region" description="Gly residues" evidence="1">
    <location>
        <begin position="334"/>
        <end position="350"/>
    </location>
</feature>
<dbReference type="Proteomes" id="UP000613740">
    <property type="component" value="Unassembled WGS sequence"/>
</dbReference>
<feature type="compositionally biased region" description="Low complexity" evidence="1">
    <location>
        <begin position="2298"/>
        <end position="2315"/>
    </location>
</feature>
<name>A0A835WP13_9CHLO</name>
<feature type="compositionally biased region" description="Low complexity" evidence="1">
    <location>
        <begin position="2062"/>
        <end position="2075"/>
    </location>
</feature>
<sequence>MTINSPLRLSSEVSPLRHVLDITARSQGKDLTAYETYRALPSPTRPYSSYDYAVVAEIIRAAEVTVAKAHKKGLGSGIVTLQSVLQAYEHVLPRHGVKADEDTYYYRLLLKLSLDPALDWWIKLNRETGTTGGRAAFFGSAASDVTSSGRPYSPYRGDGSPTRVQPRTSGTGASIYSFSHSAAPTFRSSMPGTSAADGAGRVPGRNSPYRSTASLASMPSYYQHQETAAQAAAREAAARANAAAQAARDAIEAARQAAATANSGWGDGGSMGGGGSIVPYSVSEGGATGAASQYGPGSRYGPGSPYGTTAPSSARGTYGISEHDPLSPDASAHGPGGRGSRSGGGGGPGAGRISAAQLDDLDEPVLSEEAEAYLDYNRLARAFRTWRKNTFARRASRFERDHALRNWAVATSFWAVHLLRRCFTRWRAEGPRKTALALQRWAGNSLSACFWRWLTLTRYLRGKGIECDAHWRVRTLRRSLRLWRLFTQAQHLKANNVDRALRHWTGNTLRSCFALWRLLVEEAHCNWDQATRHLMRRMLLKWRIAARQLTRLNAAYHTIVEADTRRVMSQAMRTLLAARAFRHETANRLRAAVARMRNSLLSAAFNKWSEARQAGQMKRERLALALKWWSCRGLARSWNTWREAVAASQRATQAARANAQRVLRPLLRDAFYAWLDWHDVRMQKEVRAVEARRTMQLRKMRLVVLGWRGLVLERRHSLVAFQLIMRNEVHRLMSTAFQRWYREHDRLRRAEEARLTVRRNATRRCIRHWRALAQAQHAHREWQLERLRLAGEQRRRRLLVAWQVVAGLLAEHNRLVQASLSKLHRRQARDVLAAWRDRVLHAVAKRMKLLAALLYWERQMKGRAWLAWRQRLEGWRAKAARWDLAGRHWRTRRLALAFAVFLALWQAYQGRLTRALMFRSRRNDVIKADVLAEWRRLVGWLQWKNDKIRRALAHHRSKLAGGAFYGWYAVTRHSIATKRAVTAAVLHWVRRRRAAAFVWWRNWTAYRRDLRVRGAGYALVRAARAKEKVMLAFKANVIRKARIAGAVAHRQRYMTRLALSGWLLRTLLAADFVRRLKAVGAQLKVQLAADGLEAWREYTTYRRAKKGMLHAALRYWRLSRQRAAMDALRWYATRRQLKRAVLLRGRTGAAARALRAWRDEAEYRRRLRDRYAMLASGGRRAALRRGLDLWRDYIAHRASKKGLRDRALRHWLHGTAGKAFRSWRDYQRHLRHAEERAGDILRRWRRRDAAEALSAFAEYAAHRRRKRAADAMSRRSRARTALRAWREYMKLRTAEGFWSRNRLYDAVGAWRHYASYRRRLKELGSQLWARTRRGRLGGVFAAWRGEAKQMAALKAMLERVLVRTAALAYYGWREVVADAKRWRAVQAATQERMQQRPELGQVAMYAATRMRNWRLALAFYTWYDNAQESRYLKHRTSQAILLYANRLLYTAWSVWLAHTLRQRHLRKKLENCLTRARAKTVRGVFDAWLGTAKYLGRLHKVSDLVKDRLLRGTLVGTFYSWRRTTVQFRRLRGILTRIMSRALSTAWEAWRDAVAQRHERLQAVAGYVARWRNLHLSAAFNAWVAHVLQRAAARRLCLRVFGRLLEWAWYGWREAVFEAAVGRGADMHEARLLARSWRGWRWAAEEGRKAAALAGALDQAAMMAAMGAWRRQWLARAAYRRLYCRRALLGWHARTQELRAMRERLWYAARFLLNGCLLRSFSAWWQYTQAMSIKRAVWVRKQRALAEALRRGGELVAARNAELLEVAFRGWRLQTRLLREVTRRLRALQGRTLATAFGLWRVYAAVKRARLEKQATAIRGRLLARPFRAWRAAARGAAAELSAKSAAALMQRRGVLLAATFRAWRELHGLVGSRREALRAALGAVLRAEAGGLREAAWAAWRRAVARRGDLLDLVSSVSAGRRRRVLGEAFDVWLQYTRAMQRGGIDPGSPYMSPRKRGTERRLITRMAALAGNDQALVAVAAAGARSGGGGAAAASSGSAAADALLDGLYPSTGMRQATERRQELSAFLDFARRATSTGRGGRGGAAGRAQPPPAYERADSVSSDLSAASTGLSSGAGGADLTERAMFSVRAMPGMISPGKGRGPASGLTPAHIQLATAGRTAPAPLSARRPSEPVDLGLSSPFDDRLDLRELYGAAAGASVAPFGGFHTTAGYGARGTQQPASGAASPMPLMPPPAARGGLPVATPLTASAPIAPRRIDFTASRPGSGAAGAGPAAAAPGVYGYGGGAGGMRGPGTPRSRQLYAQPLEPAYGVEDDSDGASTTSSDFLDPSDARARAQQARAAAAAAASTARGGAPGLVGGGARLDSRTSSVTLGRSPAPLGVEPSAGRQASGGLATGRSATFLGGPLARPQAGAVPGGRSSILDVRGSTRGYDV</sequence>
<feature type="compositionally biased region" description="Gly residues" evidence="1">
    <location>
        <begin position="2316"/>
        <end position="2325"/>
    </location>
</feature>
<dbReference type="InterPro" id="IPR052270">
    <property type="entry name" value="CACF_protein"/>
</dbReference>
<feature type="region of interest" description="Disordered" evidence="1">
    <location>
        <begin position="148"/>
        <end position="170"/>
    </location>
</feature>
<dbReference type="GO" id="GO:0019902">
    <property type="term" value="F:phosphatase binding"/>
    <property type="evidence" value="ECO:0007669"/>
    <property type="project" value="TreeGrafter"/>
</dbReference>
<comment type="caution">
    <text evidence="2">The sequence shown here is derived from an EMBL/GenBank/DDBJ whole genome shotgun (WGS) entry which is preliminary data.</text>
</comment>
<evidence type="ECO:0000313" key="3">
    <source>
        <dbReference type="Proteomes" id="UP000613740"/>
    </source>
</evidence>
<feature type="region of interest" description="Disordered" evidence="1">
    <location>
        <begin position="2037"/>
        <end position="2078"/>
    </location>
</feature>
<proteinExistence type="predicted"/>
<dbReference type="PANTHER" id="PTHR22028:SF9">
    <property type="entry name" value="SFI1 SPINDLE BODY DOMAIN-CONTAINING PROTEIN"/>
    <property type="match status" value="1"/>
</dbReference>
<accession>A0A835WP13</accession>
<feature type="compositionally biased region" description="Low complexity" evidence="1">
    <location>
        <begin position="293"/>
        <end position="307"/>
    </location>
</feature>
<feature type="region of interest" description="Disordered" evidence="1">
    <location>
        <begin position="293"/>
        <end position="354"/>
    </location>
</feature>
<feature type="region of interest" description="Disordered" evidence="1">
    <location>
        <begin position="2272"/>
        <end position="2356"/>
    </location>
</feature>
<reference evidence="2" key="1">
    <citation type="journal article" date="2020" name="bioRxiv">
        <title>Comparative genomics of Chlamydomonas.</title>
        <authorList>
            <person name="Craig R.J."/>
            <person name="Hasan A.R."/>
            <person name="Ness R.W."/>
            <person name="Keightley P.D."/>
        </authorList>
    </citation>
    <scope>NUCLEOTIDE SEQUENCE</scope>
    <source>
        <strain evidence="2">CCAP 11/173</strain>
    </source>
</reference>
<evidence type="ECO:0000256" key="1">
    <source>
        <dbReference type="SAM" id="MobiDB-lite"/>
    </source>
</evidence>